<dbReference type="OrthoDB" id="9797588at2"/>
<feature type="signal peptide" evidence="1">
    <location>
        <begin position="1"/>
        <end position="18"/>
    </location>
</feature>
<evidence type="ECO:0000256" key="1">
    <source>
        <dbReference type="SAM" id="SignalP"/>
    </source>
</evidence>
<protein>
    <recommendedName>
        <fullName evidence="2">Tll0287-like domain-containing protein</fullName>
    </recommendedName>
</protein>
<proteinExistence type="predicted"/>
<sequence length="183" mass="19887">MFRILLVLLGASAAITLANNTTGTRESEARDLVRQFVGELKPALKTAIQEGGPAHAVDVCATLAPAIMDELSNESGWTVRRVSLQPRNRNRAVPDEWEAEVLKTFDALQASGQPPATINHGAVVDGRYRYMQAQGVEPLCLNCHGETLSEPVRQALQTHYPEDQATGYSLGEVRGAISLIEPR</sequence>
<dbReference type="InterPro" id="IPR021796">
    <property type="entry name" value="Tll0287-like_dom"/>
</dbReference>
<organism evidence="3 4">
    <name type="scientific">Kineobactrum sediminis</name>
    <dbReference type="NCBI Taxonomy" id="1905677"/>
    <lineage>
        <taxon>Bacteria</taxon>
        <taxon>Pseudomonadati</taxon>
        <taxon>Pseudomonadota</taxon>
        <taxon>Gammaproteobacteria</taxon>
        <taxon>Cellvibrionales</taxon>
        <taxon>Halieaceae</taxon>
        <taxon>Kineobactrum</taxon>
    </lineage>
</organism>
<reference evidence="4" key="1">
    <citation type="submission" date="2017-11" db="EMBL/GenBank/DDBJ databases">
        <title>The draft genome sequence of Chromatocurvus sp. F02.</title>
        <authorList>
            <person name="Du Z.-J."/>
            <person name="Chang Y.-Q."/>
        </authorList>
    </citation>
    <scope>NUCLEOTIDE SEQUENCE [LARGE SCALE GENOMIC DNA]</scope>
    <source>
        <strain evidence="4">F02</strain>
    </source>
</reference>
<feature type="chain" id="PRO_5014717271" description="Tll0287-like domain-containing protein" evidence="1">
    <location>
        <begin position="19"/>
        <end position="183"/>
    </location>
</feature>
<evidence type="ECO:0000259" key="2">
    <source>
        <dbReference type="Pfam" id="PF11845"/>
    </source>
</evidence>
<dbReference type="RefSeq" id="WP_101520811.1">
    <property type="nucleotide sequence ID" value="NZ_PKLZ01000003.1"/>
</dbReference>
<accession>A0A2N5Y487</accession>
<dbReference type="EMBL" id="PKLZ01000003">
    <property type="protein sequence ID" value="PLW83210.1"/>
    <property type="molecule type" value="Genomic_DNA"/>
</dbReference>
<evidence type="ECO:0000313" key="3">
    <source>
        <dbReference type="EMBL" id="PLW83210.1"/>
    </source>
</evidence>
<keyword evidence="4" id="KW-1185">Reference proteome</keyword>
<keyword evidence="1" id="KW-0732">Signal</keyword>
<dbReference type="Proteomes" id="UP000234845">
    <property type="component" value="Unassembled WGS sequence"/>
</dbReference>
<dbReference type="Pfam" id="PF11845">
    <property type="entry name" value="Tll0287-like"/>
    <property type="match status" value="1"/>
</dbReference>
<dbReference type="AlphaFoldDB" id="A0A2N5Y487"/>
<evidence type="ECO:0000313" key="4">
    <source>
        <dbReference type="Proteomes" id="UP000234845"/>
    </source>
</evidence>
<comment type="caution">
    <text evidence="3">The sequence shown here is derived from an EMBL/GenBank/DDBJ whole genome shotgun (WGS) entry which is preliminary data.</text>
</comment>
<name>A0A2N5Y487_9GAMM</name>
<feature type="domain" description="Tll0287-like" evidence="2">
    <location>
        <begin position="44"/>
        <end position="182"/>
    </location>
</feature>
<gene>
    <name evidence="3" type="ORF">CWI75_07295</name>
</gene>